<dbReference type="EMBL" id="FTMS01000048">
    <property type="protein sequence ID" value="SIR12184.1"/>
    <property type="molecule type" value="Genomic_DNA"/>
</dbReference>
<reference evidence="1 2" key="1">
    <citation type="submission" date="2017-01" db="EMBL/GenBank/DDBJ databases">
        <authorList>
            <person name="Mah S.A."/>
            <person name="Swanson W.J."/>
            <person name="Moy G.W."/>
            <person name="Vacquier V.D."/>
        </authorList>
    </citation>
    <scope>NUCLEOTIDE SEQUENCE [LARGE SCALE GENOMIC DNA]</scope>
    <source>
        <strain evidence="1 2">ASpG1</strain>
    </source>
</reference>
<keyword evidence="2" id="KW-1185">Reference proteome</keyword>
<dbReference type="RefSeq" id="WP_076490020.1">
    <property type="nucleotide sequence ID" value="NZ_FTMS01000048.1"/>
</dbReference>
<dbReference type="AlphaFoldDB" id="A0A1N6YC81"/>
<name>A0A1N6YC81_9SPIO</name>
<evidence type="ECO:0000313" key="2">
    <source>
        <dbReference type="Proteomes" id="UP000186400"/>
    </source>
</evidence>
<protein>
    <submittedName>
        <fullName evidence="1">Uncharacterized protein</fullName>
    </submittedName>
</protein>
<evidence type="ECO:0000313" key="1">
    <source>
        <dbReference type="EMBL" id="SIR12184.1"/>
    </source>
</evidence>
<sequence>MGRMVCLAQEDDFARVLRELNRLAREGGVLFLKTPRFRQVLLYLLYAAGLTLEEIAPIVDFPLAELQALLARED</sequence>
<dbReference type="InterPro" id="IPR029063">
    <property type="entry name" value="SAM-dependent_MTases_sf"/>
</dbReference>
<accession>A0A1N6YC81</accession>
<dbReference type="Proteomes" id="UP000186400">
    <property type="component" value="Unassembled WGS sequence"/>
</dbReference>
<organism evidence="1 2">
    <name type="scientific">Alkalispirochaeta americana</name>
    <dbReference type="NCBI Taxonomy" id="159291"/>
    <lineage>
        <taxon>Bacteria</taxon>
        <taxon>Pseudomonadati</taxon>
        <taxon>Spirochaetota</taxon>
        <taxon>Spirochaetia</taxon>
        <taxon>Spirochaetales</taxon>
        <taxon>Spirochaetaceae</taxon>
        <taxon>Alkalispirochaeta</taxon>
    </lineage>
</organism>
<dbReference type="SUPFAM" id="SSF53335">
    <property type="entry name" value="S-adenosyl-L-methionine-dependent methyltransferases"/>
    <property type="match status" value="1"/>
</dbReference>
<gene>
    <name evidence="1" type="ORF">SAMN05920897_1482</name>
</gene>
<proteinExistence type="predicted"/>